<name>A0ABR1WXK8_9PEZI</name>
<accession>A0ABR1WXK8</accession>
<dbReference type="Proteomes" id="UP001433268">
    <property type="component" value="Unassembled WGS sequence"/>
</dbReference>
<protein>
    <recommendedName>
        <fullName evidence="4">Geranylgeranyl pyrophosphate synthetase</fullName>
    </recommendedName>
</protein>
<reference evidence="2 3" key="1">
    <citation type="submission" date="2023-01" db="EMBL/GenBank/DDBJ databases">
        <title>Analysis of 21 Apiospora genomes using comparative genomics revels a genus with tremendous synthesis potential of carbohydrate active enzymes and secondary metabolites.</title>
        <authorList>
            <person name="Sorensen T."/>
        </authorList>
    </citation>
    <scope>NUCLEOTIDE SEQUENCE [LARGE SCALE GENOMIC DNA]</scope>
    <source>
        <strain evidence="2 3">CBS 114990</strain>
    </source>
</reference>
<dbReference type="PANTHER" id="PTHR35179:SF2">
    <property type="entry name" value="START DOMAIN-CONTAINING PROTEIN"/>
    <property type="match status" value="1"/>
</dbReference>
<keyword evidence="3" id="KW-1185">Reference proteome</keyword>
<comment type="caution">
    <text evidence="2">The sequence shown here is derived from an EMBL/GenBank/DDBJ whole genome shotgun (WGS) entry which is preliminary data.</text>
</comment>
<evidence type="ECO:0000313" key="3">
    <source>
        <dbReference type="Proteomes" id="UP001433268"/>
    </source>
</evidence>
<proteinExistence type="predicted"/>
<dbReference type="RefSeq" id="XP_066670789.1">
    <property type="nucleotide sequence ID" value="XM_066807171.1"/>
</dbReference>
<evidence type="ECO:0000313" key="2">
    <source>
        <dbReference type="EMBL" id="KAK8087895.1"/>
    </source>
</evidence>
<feature type="region of interest" description="Disordered" evidence="1">
    <location>
        <begin position="41"/>
        <end position="62"/>
    </location>
</feature>
<dbReference type="EMBL" id="JAQQWN010000004">
    <property type="protein sequence ID" value="KAK8087895.1"/>
    <property type="molecule type" value="Genomic_DNA"/>
</dbReference>
<evidence type="ECO:0008006" key="4">
    <source>
        <dbReference type="Google" id="ProtNLM"/>
    </source>
</evidence>
<dbReference type="GeneID" id="92040231"/>
<dbReference type="PANTHER" id="PTHR35179">
    <property type="entry name" value="PROTEIN CBG02620"/>
    <property type="match status" value="1"/>
</dbReference>
<organism evidence="2 3">
    <name type="scientific">Apiospora hydei</name>
    <dbReference type="NCBI Taxonomy" id="1337664"/>
    <lineage>
        <taxon>Eukaryota</taxon>
        <taxon>Fungi</taxon>
        <taxon>Dikarya</taxon>
        <taxon>Ascomycota</taxon>
        <taxon>Pezizomycotina</taxon>
        <taxon>Sordariomycetes</taxon>
        <taxon>Xylariomycetidae</taxon>
        <taxon>Amphisphaeriales</taxon>
        <taxon>Apiosporaceae</taxon>
        <taxon>Apiospora</taxon>
    </lineage>
</organism>
<evidence type="ECO:0000256" key="1">
    <source>
        <dbReference type="SAM" id="MobiDB-lite"/>
    </source>
</evidence>
<gene>
    <name evidence="2" type="ORF">PG997_002856</name>
</gene>
<sequence>MRATITRKDLEGHASQASISDVQHLSSYSWIDLPEPTIAVPGMPPKWQPPKKKRRGPLPKDSGLQYLAENEARHPDSPMEPLFRAVYSADPSFDVRNIDVVTDAKNIRKLLSFVDPASARLGLQPFTIHAELEGESTVTLSSVEARTSTFIMPTQFEGYGLEYKKAYTAREIANSTGHYRVIKYSFGGLNYVVRFEADAYVDPPGSEPQADSKSEDPIADIINNVDHQSLGSGSKLSVRKQGRIIPLDSILKIKPRVGHSPLKLFDLAPPLWISQTRKLVCAYHYQGEFEETYVEDVVKKITTYERMQQPSFERLAALMTKLTEQVKSFGGSCAIKCYSRDADELVVQRIDGKPMLPLDLYSKWDTA</sequence>